<gene>
    <name evidence="1" type="ORF">GCM10011340_00050</name>
</gene>
<sequence>MFFNFKLCKAVNTHNMNSISIIGACYGAYGEATKTFDVTSKVQKLITRSGDSLEVDNHMFNDPCPGHSKHFGAVYTVNGQTKAVACKEGQRVNFS</sequence>
<dbReference type="PROSITE" id="PS51257">
    <property type="entry name" value="PROKAR_LIPOPROTEIN"/>
    <property type="match status" value="1"/>
</dbReference>
<comment type="caution">
    <text evidence="1">The sequence shown here is derived from an EMBL/GenBank/DDBJ whole genome shotgun (WGS) entry which is preliminary data.</text>
</comment>
<dbReference type="Proteomes" id="UP000658258">
    <property type="component" value="Unassembled WGS sequence"/>
</dbReference>
<proteinExistence type="predicted"/>
<organism evidence="1 2">
    <name type="scientific">Roseivirga thermotolerans</name>
    <dbReference type="NCBI Taxonomy" id="1758176"/>
    <lineage>
        <taxon>Bacteria</taxon>
        <taxon>Pseudomonadati</taxon>
        <taxon>Bacteroidota</taxon>
        <taxon>Cytophagia</taxon>
        <taxon>Cytophagales</taxon>
        <taxon>Roseivirgaceae</taxon>
        <taxon>Roseivirga</taxon>
    </lineage>
</organism>
<reference evidence="2" key="1">
    <citation type="journal article" date="2019" name="Int. J. Syst. Evol. Microbiol.">
        <title>The Global Catalogue of Microorganisms (GCM) 10K type strain sequencing project: providing services to taxonomists for standard genome sequencing and annotation.</title>
        <authorList>
            <consortium name="The Broad Institute Genomics Platform"/>
            <consortium name="The Broad Institute Genome Sequencing Center for Infectious Disease"/>
            <person name="Wu L."/>
            <person name="Ma J."/>
        </authorList>
    </citation>
    <scope>NUCLEOTIDE SEQUENCE [LARGE SCALE GENOMIC DNA]</scope>
    <source>
        <strain evidence="2">CGMCC 1.15111</strain>
    </source>
</reference>
<keyword evidence="2" id="KW-1185">Reference proteome</keyword>
<accession>A0ABQ3I4R2</accession>
<evidence type="ECO:0000313" key="1">
    <source>
        <dbReference type="EMBL" id="GHE50274.1"/>
    </source>
</evidence>
<protein>
    <submittedName>
        <fullName evidence="1">Uncharacterized protein</fullName>
    </submittedName>
</protein>
<name>A0ABQ3I4R2_9BACT</name>
<evidence type="ECO:0000313" key="2">
    <source>
        <dbReference type="Proteomes" id="UP000658258"/>
    </source>
</evidence>
<dbReference type="EMBL" id="BNAG01000001">
    <property type="protein sequence ID" value="GHE50274.1"/>
    <property type="molecule type" value="Genomic_DNA"/>
</dbReference>